<dbReference type="Gene3D" id="3.90.660.10">
    <property type="match status" value="1"/>
</dbReference>
<dbReference type="STRING" id="1317117.ATO7_09887"/>
<name>A0A1Y1SF68_9GAMM</name>
<dbReference type="PANTHER" id="PTHR16128:SF5">
    <property type="entry name" value="FAD_NAD(P)-BINDING OXIDOREDUCTASE FAMILY PROTEIN"/>
    <property type="match status" value="1"/>
</dbReference>
<evidence type="ECO:0000313" key="3">
    <source>
        <dbReference type="Proteomes" id="UP000192342"/>
    </source>
</evidence>
<gene>
    <name evidence="2" type="ORF">ATO7_09887</name>
</gene>
<organism evidence="2 3">
    <name type="scientific">Oceanococcus atlanticus</name>
    <dbReference type="NCBI Taxonomy" id="1317117"/>
    <lineage>
        <taxon>Bacteria</taxon>
        <taxon>Pseudomonadati</taxon>
        <taxon>Pseudomonadota</taxon>
        <taxon>Gammaproteobacteria</taxon>
        <taxon>Chromatiales</taxon>
        <taxon>Oceanococcaceae</taxon>
        <taxon>Oceanococcus</taxon>
    </lineage>
</organism>
<accession>A0A1Y1SF68</accession>
<dbReference type="Pfam" id="PF13450">
    <property type="entry name" value="NAD_binding_8"/>
    <property type="match status" value="1"/>
</dbReference>
<dbReference type="Pfam" id="PF01593">
    <property type="entry name" value="Amino_oxidase"/>
    <property type="match status" value="1"/>
</dbReference>
<dbReference type="PANTHER" id="PTHR16128">
    <property type="entry name" value="FAD/NAD(P)-BINDING OXIDOREDUCTASE FAMILY PROTEIN"/>
    <property type="match status" value="1"/>
</dbReference>
<reference evidence="2 3" key="1">
    <citation type="submission" date="2013-04" db="EMBL/GenBank/DDBJ databases">
        <title>Oceanococcus atlanticus 22II-S10r2 Genome Sequencing.</title>
        <authorList>
            <person name="Lai Q."/>
            <person name="Li G."/>
            <person name="Shao Z."/>
        </authorList>
    </citation>
    <scope>NUCLEOTIDE SEQUENCE [LARGE SCALE GENOMIC DNA]</scope>
    <source>
        <strain evidence="2 3">22II-S10r2</strain>
    </source>
</reference>
<dbReference type="Gene3D" id="3.50.50.60">
    <property type="entry name" value="FAD/NAD(P)-binding domain"/>
    <property type="match status" value="1"/>
</dbReference>
<dbReference type="RefSeq" id="WP_146680273.1">
    <property type="nucleotide sequence ID" value="NZ_AQQV01000002.1"/>
</dbReference>
<comment type="caution">
    <text evidence="2">The sequence shown here is derived from an EMBL/GenBank/DDBJ whole genome shotgun (WGS) entry which is preliminary data.</text>
</comment>
<dbReference type="Proteomes" id="UP000192342">
    <property type="component" value="Unassembled WGS sequence"/>
</dbReference>
<feature type="domain" description="Amine oxidase" evidence="1">
    <location>
        <begin position="113"/>
        <end position="328"/>
    </location>
</feature>
<dbReference type="SUPFAM" id="SSF51905">
    <property type="entry name" value="FAD/NAD(P)-binding domain"/>
    <property type="match status" value="1"/>
</dbReference>
<evidence type="ECO:0000259" key="1">
    <source>
        <dbReference type="Pfam" id="PF01593"/>
    </source>
</evidence>
<evidence type="ECO:0000313" key="2">
    <source>
        <dbReference type="EMBL" id="ORE87343.1"/>
    </source>
</evidence>
<proteinExistence type="predicted"/>
<keyword evidence="3" id="KW-1185">Reference proteome</keyword>
<dbReference type="OrthoDB" id="5792777at2"/>
<dbReference type="EMBL" id="AQQV01000002">
    <property type="protein sequence ID" value="ORE87343.1"/>
    <property type="molecule type" value="Genomic_DNA"/>
</dbReference>
<dbReference type="InterPro" id="IPR002937">
    <property type="entry name" value="Amino_oxidase"/>
</dbReference>
<protein>
    <recommendedName>
        <fullName evidence="1">Amine oxidase domain-containing protein</fullName>
    </recommendedName>
</protein>
<dbReference type="InterPro" id="IPR036188">
    <property type="entry name" value="FAD/NAD-bd_sf"/>
</dbReference>
<dbReference type="GO" id="GO:0016491">
    <property type="term" value="F:oxidoreductase activity"/>
    <property type="evidence" value="ECO:0007669"/>
    <property type="project" value="InterPro"/>
</dbReference>
<sequence>MDFDLIIIGAGVAAASALDTLAGRGLRIALIDKARSAGGRCATRRLSRDPQSPWLDSGAQYFTARSAALRQPLERWRAQGWLHNWSPRIACLDEQAVPQPSPDQQTRWVSPLGLNRFVRQVIAEHNQSIEMLLGTRVLSARPSAQGWQLEDDQARQWQCRRLLVTAPPAQARDLLPATLATALPAVEMQACLAVLLSCEHALDFDALFGGRNTSGIGWAANSLSKLERAPARGLWTLHADAQFSHGIVDPEQAAQDLTDRFASVCGLPAHAFTPVHQHLWRYARPAQAQIHDTPSMLLAQQLAIAGDWMHGGRVEGAWLSGQAAARALYAG</sequence>
<dbReference type="AlphaFoldDB" id="A0A1Y1SF68"/>